<dbReference type="InterPro" id="IPR036775">
    <property type="entry name" value="DNA_pol_Y-fam_lit_finger_sf"/>
</dbReference>
<dbReference type="InterPro" id="IPR043128">
    <property type="entry name" value="Rev_trsase/Diguanyl_cyclase"/>
</dbReference>
<dbReference type="PROSITE" id="PS50173">
    <property type="entry name" value="UMUC"/>
    <property type="match status" value="1"/>
</dbReference>
<feature type="compositionally biased region" description="Low complexity" evidence="2">
    <location>
        <begin position="563"/>
        <end position="572"/>
    </location>
</feature>
<evidence type="ECO:0000313" key="5">
    <source>
        <dbReference type="Proteomes" id="UP000325113"/>
    </source>
</evidence>
<dbReference type="Pfam" id="PF11799">
    <property type="entry name" value="IMS_C"/>
    <property type="match status" value="1"/>
</dbReference>
<name>A0A5A8D781_CAFRO</name>
<dbReference type="CDD" id="cd03586">
    <property type="entry name" value="PolY_Pol_IV_kappa"/>
    <property type="match status" value="1"/>
</dbReference>
<dbReference type="GO" id="GO:0003887">
    <property type="term" value="F:DNA-directed DNA polymerase activity"/>
    <property type="evidence" value="ECO:0007669"/>
    <property type="project" value="InterPro"/>
</dbReference>
<dbReference type="Gene3D" id="1.10.150.810">
    <property type="match status" value="1"/>
</dbReference>
<dbReference type="Gene3D" id="3.30.1490.100">
    <property type="entry name" value="DNA polymerase, Y-family, little finger domain"/>
    <property type="match status" value="1"/>
</dbReference>
<feature type="region of interest" description="Disordered" evidence="2">
    <location>
        <begin position="550"/>
        <end position="671"/>
    </location>
</feature>
<dbReference type="SUPFAM" id="SSF100879">
    <property type="entry name" value="Lesion bypass DNA polymerase (Y-family), little finger domain"/>
    <property type="match status" value="1"/>
</dbReference>
<reference evidence="4 5" key="1">
    <citation type="submission" date="2019-07" db="EMBL/GenBank/DDBJ databases">
        <title>Genomes of Cafeteria roenbergensis.</title>
        <authorList>
            <person name="Fischer M.G."/>
            <person name="Hackl T."/>
            <person name="Roman M."/>
        </authorList>
    </citation>
    <scope>NUCLEOTIDE SEQUENCE [LARGE SCALE GENOMIC DNA]</scope>
    <source>
        <strain evidence="4 5">Cflag</strain>
    </source>
</reference>
<dbReference type="InterPro" id="IPR001126">
    <property type="entry name" value="UmuC"/>
</dbReference>
<feature type="compositionally biased region" description="Low complexity" evidence="2">
    <location>
        <begin position="374"/>
        <end position="384"/>
    </location>
</feature>
<gene>
    <name evidence="4" type="ORF">FNF31_04653</name>
</gene>
<dbReference type="GO" id="GO:0003684">
    <property type="term" value="F:damaged DNA binding"/>
    <property type="evidence" value="ECO:0007669"/>
    <property type="project" value="InterPro"/>
</dbReference>
<evidence type="ECO:0000313" key="4">
    <source>
        <dbReference type="EMBL" id="KAA0159851.1"/>
    </source>
</evidence>
<dbReference type="Gene3D" id="3.40.1170.60">
    <property type="match status" value="1"/>
</dbReference>
<dbReference type="Pfam" id="PF00817">
    <property type="entry name" value="IMS"/>
    <property type="match status" value="1"/>
</dbReference>
<evidence type="ECO:0000256" key="2">
    <source>
        <dbReference type="SAM" id="MobiDB-lite"/>
    </source>
</evidence>
<dbReference type="InterPro" id="IPR022880">
    <property type="entry name" value="DNApol_IV"/>
</dbReference>
<dbReference type="GO" id="GO:0006281">
    <property type="term" value="P:DNA repair"/>
    <property type="evidence" value="ECO:0007669"/>
    <property type="project" value="InterPro"/>
</dbReference>
<feature type="domain" description="UmuC" evidence="3">
    <location>
        <begin position="120"/>
        <end position="295"/>
    </location>
</feature>
<evidence type="ECO:0000259" key="3">
    <source>
        <dbReference type="PROSITE" id="PS50173"/>
    </source>
</evidence>
<dbReference type="GO" id="GO:0042276">
    <property type="term" value="P:error-prone translesion synthesis"/>
    <property type="evidence" value="ECO:0007669"/>
    <property type="project" value="TreeGrafter"/>
</dbReference>
<evidence type="ECO:0000256" key="1">
    <source>
        <dbReference type="ARBA" id="ARBA00016178"/>
    </source>
</evidence>
<dbReference type="InterPro" id="IPR050116">
    <property type="entry name" value="DNA_polymerase-Y"/>
</dbReference>
<dbReference type="Proteomes" id="UP000325113">
    <property type="component" value="Unassembled WGS sequence"/>
</dbReference>
<accession>A0A5A8D781</accession>
<dbReference type="PANTHER" id="PTHR11076:SF33">
    <property type="entry name" value="DNA POLYMERASE KAPPA"/>
    <property type="match status" value="1"/>
</dbReference>
<proteinExistence type="predicted"/>
<dbReference type="InterPro" id="IPR017961">
    <property type="entry name" value="DNA_pol_Y-fam_little_finger"/>
</dbReference>
<feature type="compositionally biased region" description="Polar residues" evidence="2">
    <location>
        <begin position="660"/>
        <end position="671"/>
    </location>
</feature>
<dbReference type="SUPFAM" id="SSF56672">
    <property type="entry name" value="DNA/RNA polymerases"/>
    <property type="match status" value="1"/>
</dbReference>
<dbReference type="Gene3D" id="3.30.70.270">
    <property type="match status" value="1"/>
</dbReference>
<dbReference type="PANTHER" id="PTHR11076">
    <property type="entry name" value="DNA REPAIR POLYMERASE UMUC / TRANSFERASE FAMILY MEMBER"/>
    <property type="match status" value="1"/>
</dbReference>
<dbReference type="FunFam" id="3.40.1170.60:FF:000002">
    <property type="entry name" value="Polymerase (DNA directed) kappa"/>
    <property type="match status" value="1"/>
</dbReference>
<protein>
    <recommendedName>
        <fullName evidence="1">DNA polymerase kappa</fullName>
    </recommendedName>
</protein>
<dbReference type="AlphaFoldDB" id="A0A5A8D781"/>
<feature type="region of interest" description="Disordered" evidence="2">
    <location>
        <begin position="350"/>
        <end position="425"/>
    </location>
</feature>
<dbReference type="EMBL" id="VLTM01000050">
    <property type="protein sequence ID" value="KAA0159851.1"/>
    <property type="molecule type" value="Genomic_DNA"/>
</dbReference>
<organism evidence="4 5">
    <name type="scientific">Cafeteria roenbergensis</name>
    <name type="common">Marine flagellate</name>
    <dbReference type="NCBI Taxonomy" id="33653"/>
    <lineage>
        <taxon>Eukaryota</taxon>
        <taxon>Sar</taxon>
        <taxon>Stramenopiles</taxon>
        <taxon>Bigyra</taxon>
        <taxon>Opalozoa</taxon>
        <taxon>Bicosoecida</taxon>
        <taxon>Cafeteriaceae</taxon>
        <taxon>Cafeteria</taxon>
    </lineage>
</organism>
<comment type="caution">
    <text evidence="4">The sequence shown here is derived from an EMBL/GenBank/DDBJ whole genome shotgun (WGS) entry which is preliminary data.</text>
</comment>
<sequence length="671" mass="71366">MAAERDSDVRAPQAVSSDGAVYETATGRAEAHYYHFSHDKAGMGSVDKAKVAAVVHSMSEGSSFYRNEERRDARIQQQIEGMRRRWQALREGGLELEGAAATARRERAAMETRRRLDRVWVVVDMDMFFAAVEMRDKPELRDQPMAVGGTGMLSTANYAARKFGVRSAMPGFIALKLCPSLVIVRPNYDKYKAAAKLAKQVFRRFDPQCVALSLDEAYLDVTDAEMAAFHEAVWDVVAAIRRDVSVATGGLTCSAGAAPNAMLAKIASDMNKPDGQCLVPFDAGSILGFVGALPLQSGRSGSEAGAQYRRKSISLERTFRDEGSLAALQATVAKLASKLSLQMQGSKAAAEAGSSGADGRQAEAGSSGADGRQAEAGRAGSEAGAAEDDGVQAARPPRGHVPGFFGMADSDSDSDDAGRPKVRPAMRGRTVTVKLKLASFKVLQRSATLAEPTNSAEVISAACKRLVAQESERFKAAHGGRPLVLRLLGVKMHGLVFDDDVDEEERAAAGHMCKLESFFGVRRAPPETAAGGLPPPAHRPVDAGAEVAAPRAPVRRELGPGAAAGATDAARSPAKRPRSTEALPCANEVLDLRSDGSDEDDGADGGSPERADSAVVGRGRRPVLRAVLDERLRQMRRHSQQSQQQHPAKRARRQPGGSSGQRSLSGFVSIS</sequence>
<dbReference type="InterPro" id="IPR043502">
    <property type="entry name" value="DNA/RNA_pol_sf"/>
</dbReference>